<evidence type="ECO:0000256" key="2">
    <source>
        <dbReference type="ARBA" id="ARBA00005925"/>
    </source>
</evidence>
<keyword evidence="15" id="KW-1185">Reference proteome</keyword>
<dbReference type="PANTHER" id="PTHR13771:SF9">
    <property type="entry name" value="INTERCELLULAR ADHESION MOLECULE 5"/>
    <property type="match status" value="1"/>
</dbReference>
<keyword evidence="7" id="KW-1133">Transmembrane helix</keyword>
<organism evidence="14 15">
    <name type="scientific">Alosa alosa</name>
    <name type="common">allis shad</name>
    <dbReference type="NCBI Taxonomy" id="278164"/>
    <lineage>
        <taxon>Eukaryota</taxon>
        <taxon>Metazoa</taxon>
        <taxon>Chordata</taxon>
        <taxon>Craniata</taxon>
        <taxon>Vertebrata</taxon>
        <taxon>Euteleostomi</taxon>
        <taxon>Actinopterygii</taxon>
        <taxon>Neopterygii</taxon>
        <taxon>Teleostei</taxon>
        <taxon>Clupei</taxon>
        <taxon>Clupeiformes</taxon>
        <taxon>Clupeoidei</taxon>
        <taxon>Clupeidae</taxon>
        <taxon>Alosa</taxon>
    </lineage>
</organism>
<dbReference type="PANTHER" id="PTHR13771">
    <property type="entry name" value="INTERCELLULAR ADHESION MOLECULE"/>
    <property type="match status" value="1"/>
</dbReference>
<feature type="domain" description="Ig-like" evidence="13">
    <location>
        <begin position="113"/>
        <end position="202"/>
    </location>
</feature>
<sequence>MCVYGCFLTSSVLLLSLMASVCSQTCNGPFIHPPHLLVRYGDSAQANCTTTDNAVNMIGWETPVGAASEGGAHLLWTVASVTEWALTDGIQCYTVSDTQGQCLHHLNITIYKPPARVSIHVVNDVGEFVEGQLVQLQCVIEDVAPYDHLSVTWFKGQQQLSHAPISNTTVHGDRSENVTVTQTLQLTASREEHGAQYRCEAELQLEGLQTHLVKSSAPLWIYVLFAPVINCSSKVQLLEHERLPNCTAEGNPSAKVTWFKGHQQVDPQSALRRKDGGQYTVMAKNSLGDSNQTVDIEILFAPEISCSMKAQVKENDILPKCTANGNPPPEVTWSKGHSVDPLLPLSRAQGGRYTVTARNGVGAVNQTLNIEILYGPVITCPPKLEVRENEALSGCVVDGNPPPEVTWYKGNHKSNPVSRQFDPMSKLGKMDGGSYTLFAESKPYASVHSTVDVVIISKGNIISMSGGCVLLVVLFSQIFH</sequence>
<keyword evidence="9" id="KW-1015">Disulfide bond</keyword>
<evidence type="ECO:0000313" key="14">
    <source>
        <dbReference type="EMBL" id="KAG5263770.1"/>
    </source>
</evidence>
<dbReference type="SMART" id="SM00409">
    <property type="entry name" value="IG"/>
    <property type="match status" value="3"/>
</dbReference>
<dbReference type="Proteomes" id="UP000823561">
    <property type="component" value="Chromosome 21"/>
</dbReference>
<comment type="subcellular location">
    <subcellularLocation>
        <location evidence="1">Membrane</location>
        <topology evidence="1">Single-pass type I membrane protein</topology>
    </subcellularLocation>
</comment>
<dbReference type="GO" id="GO:0098609">
    <property type="term" value="P:cell-cell adhesion"/>
    <property type="evidence" value="ECO:0007669"/>
    <property type="project" value="InterPro"/>
</dbReference>
<dbReference type="InterPro" id="IPR003599">
    <property type="entry name" value="Ig_sub"/>
</dbReference>
<gene>
    <name evidence="14" type="ORF">AALO_G00268370</name>
</gene>
<dbReference type="Gene3D" id="2.60.40.10">
    <property type="entry name" value="Immunoglobulins"/>
    <property type="match status" value="5"/>
</dbReference>
<evidence type="ECO:0000256" key="3">
    <source>
        <dbReference type="ARBA" id="ARBA00022692"/>
    </source>
</evidence>
<reference evidence="14" key="1">
    <citation type="submission" date="2020-10" db="EMBL/GenBank/DDBJ databases">
        <title>Chromosome-scale genome assembly of the Allis shad, Alosa alosa.</title>
        <authorList>
            <person name="Margot Z."/>
            <person name="Christophe K."/>
            <person name="Cabau C."/>
            <person name="Louis A."/>
            <person name="Berthelot C."/>
            <person name="Parey E."/>
            <person name="Roest Crollius H."/>
            <person name="Montfort J."/>
            <person name="Robinson-Rechavi M."/>
            <person name="Bucao C."/>
            <person name="Bouchez O."/>
            <person name="Gislard M."/>
            <person name="Lluch J."/>
            <person name="Milhes M."/>
            <person name="Lampietro C."/>
            <person name="Lopez Roques C."/>
            <person name="Donnadieu C."/>
            <person name="Braasch I."/>
            <person name="Desvignes T."/>
            <person name="Postlethwait J."/>
            <person name="Bobe J."/>
            <person name="Guiguen Y."/>
        </authorList>
    </citation>
    <scope>NUCLEOTIDE SEQUENCE</scope>
    <source>
        <strain evidence="14">M-15738</strain>
        <tissue evidence="14">Blood</tissue>
    </source>
</reference>
<dbReference type="Pfam" id="PF03921">
    <property type="entry name" value="ICAM_N"/>
    <property type="match status" value="1"/>
</dbReference>
<dbReference type="InterPro" id="IPR013783">
    <property type="entry name" value="Ig-like_fold"/>
</dbReference>
<feature type="domain" description="Ig-like" evidence="13">
    <location>
        <begin position="246"/>
        <end position="297"/>
    </location>
</feature>
<dbReference type="InterPro" id="IPR003598">
    <property type="entry name" value="Ig_sub2"/>
</dbReference>
<proteinExistence type="inferred from homology"/>
<keyword evidence="6" id="KW-0130">Cell adhesion</keyword>
<comment type="similarity">
    <text evidence="2">Belongs to the immunoglobulin superfamily. ICAM family.</text>
</comment>
<evidence type="ECO:0000256" key="7">
    <source>
        <dbReference type="ARBA" id="ARBA00022989"/>
    </source>
</evidence>
<feature type="signal peptide" evidence="12">
    <location>
        <begin position="1"/>
        <end position="23"/>
    </location>
</feature>
<dbReference type="AlphaFoldDB" id="A0AAV6FMI0"/>
<dbReference type="EMBL" id="JADWDJ010000021">
    <property type="protein sequence ID" value="KAG5263770.1"/>
    <property type="molecule type" value="Genomic_DNA"/>
</dbReference>
<keyword evidence="3" id="KW-0812">Transmembrane</keyword>
<keyword evidence="8" id="KW-0472">Membrane</keyword>
<dbReference type="SUPFAM" id="SSF48726">
    <property type="entry name" value="Immunoglobulin"/>
    <property type="match status" value="4"/>
</dbReference>
<comment type="caution">
    <text evidence="14">The sequence shown here is derived from an EMBL/GenBank/DDBJ whole genome shotgun (WGS) entry which is preliminary data.</text>
</comment>
<name>A0AAV6FMI0_9TELE</name>
<keyword evidence="10" id="KW-0325">Glycoprotein</keyword>
<evidence type="ECO:0000256" key="12">
    <source>
        <dbReference type="SAM" id="SignalP"/>
    </source>
</evidence>
<evidence type="ECO:0000259" key="13">
    <source>
        <dbReference type="PROSITE" id="PS50835"/>
    </source>
</evidence>
<evidence type="ECO:0000256" key="9">
    <source>
        <dbReference type="ARBA" id="ARBA00023157"/>
    </source>
</evidence>
<keyword evidence="4 12" id="KW-0732">Signal</keyword>
<evidence type="ECO:0000256" key="11">
    <source>
        <dbReference type="ARBA" id="ARBA00023319"/>
    </source>
</evidence>
<evidence type="ECO:0000256" key="8">
    <source>
        <dbReference type="ARBA" id="ARBA00023136"/>
    </source>
</evidence>
<evidence type="ECO:0000256" key="5">
    <source>
        <dbReference type="ARBA" id="ARBA00022737"/>
    </source>
</evidence>
<evidence type="ECO:0000256" key="6">
    <source>
        <dbReference type="ARBA" id="ARBA00022889"/>
    </source>
</evidence>
<keyword evidence="11" id="KW-0393">Immunoglobulin domain</keyword>
<dbReference type="PROSITE" id="PS50835">
    <property type="entry name" value="IG_LIKE"/>
    <property type="match status" value="2"/>
</dbReference>
<dbReference type="InterPro" id="IPR047012">
    <property type="entry name" value="ICAM_VCAM"/>
</dbReference>
<evidence type="ECO:0000256" key="10">
    <source>
        <dbReference type="ARBA" id="ARBA00023180"/>
    </source>
</evidence>
<evidence type="ECO:0000256" key="4">
    <source>
        <dbReference type="ARBA" id="ARBA00022729"/>
    </source>
</evidence>
<evidence type="ECO:0000256" key="1">
    <source>
        <dbReference type="ARBA" id="ARBA00004479"/>
    </source>
</evidence>
<dbReference type="GO" id="GO:0005178">
    <property type="term" value="F:integrin binding"/>
    <property type="evidence" value="ECO:0007669"/>
    <property type="project" value="InterPro"/>
</dbReference>
<dbReference type="GO" id="GO:0016020">
    <property type="term" value="C:membrane"/>
    <property type="evidence" value="ECO:0007669"/>
    <property type="project" value="UniProtKB-SubCell"/>
</dbReference>
<dbReference type="CDD" id="cd00096">
    <property type="entry name" value="Ig"/>
    <property type="match status" value="1"/>
</dbReference>
<dbReference type="InterPro" id="IPR003987">
    <property type="entry name" value="ICAM_VCAM_N"/>
</dbReference>
<dbReference type="InterPro" id="IPR007110">
    <property type="entry name" value="Ig-like_dom"/>
</dbReference>
<accession>A0AAV6FMI0</accession>
<dbReference type="InterPro" id="IPR013768">
    <property type="entry name" value="ICAM_N"/>
</dbReference>
<dbReference type="InterPro" id="IPR036179">
    <property type="entry name" value="Ig-like_dom_sf"/>
</dbReference>
<keyword evidence="5" id="KW-0677">Repeat</keyword>
<feature type="chain" id="PRO_5043394792" description="Ig-like domain-containing protein" evidence="12">
    <location>
        <begin position="24"/>
        <end position="480"/>
    </location>
</feature>
<evidence type="ECO:0000313" key="15">
    <source>
        <dbReference type="Proteomes" id="UP000823561"/>
    </source>
</evidence>
<dbReference type="InterPro" id="IPR003597">
    <property type="entry name" value="Ig_C1-set"/>
</dbReference>
<protein>
    <recommendedName>
        <fullName evidence="13">Ig-like domain-containing protein</fullName>
    </recommendedName>
</protein>
<dbReference type="Pfam" id="PF07654">
    <property type="entry name" value="C1-set"/>
    <property type="match status" value="1"/>
</dbReference>
<dbReference type="SMART" id="SM00408">
    <property type="entry name" value="IGc2"/>
    <property type="match status" value="2"/>
</dbReference>
<dbReference type="PRINTS" id="PR01472">
    <property type="entry name" value="ICAMVCAM1"/>
</dbReference>